<feature type="signal peptide" evidence="3">
    <location>
        <begin position="1"/>
        <end position="23"/>
    </location>
</feature>
<evidence type="ECO:0000313" key="5">
    <source>
        <dbReference type="EMBL" id="JAB71642.1"/>
    </source>
</evidence>
<evidence type="ECO:0000256" key="3">
    <source>
        <dbReference type="SAM" id="SignalP"/>
    </source>
</evidence>
<feature type="chain" id="PRO_5004737825" description="Single domain-containing protein" evidence="3">
    <location>
        <begin position="24"/>
        <end position="139"/>
    </location>
</feature>
<evidence type="ECO:0000259" key="4">
    <source>
        <dbReference type="SMART" id="SM01318"/>
    </source>
</evidence>
<sequence>MRTPTNVFYTFVAFAFMWKVSLAYPPYGDVEIVNGKCKWQNYLVPDGESLNLENPCQTWQCNVEDRSFAVLGCGLIGNPYNCEIVRGTGPYPNCCYRTNSHRKYPHVPKAPTYLRGMITGTQENRFSLINSCIKNKAGN</sequence>
<keyword evidence="2" id="KW-0964">Secreted</keyword>
<organism evidence="5">
    <name type="scientific">Ixodes ricinus</name>
    <name type="common">Common tick</name>
    <name type="synonym">Acarus ricinus</name>
    <dbReference type="NCBI Taxonomy" id="34613"/>
    <lineage>
        <taxon>Eukaryota</taxon>
        <taxon>Metazoa</taxon>
        <taxon>Ecdysozoa</taxon>
        <taxon>Arthropoda</taxon>
        <taxon>Chelicerata</taxon>
        <taxon>Arachnida</taxon>
        <taxon>Acari</taxon>
        <taxon>Parasitiformes</taxon>
        <taxon>Ixodida</taxon>
        <taxon>Ixodoidea</taxon>
        <taxon>Ixodidae</taxon>
        <taxon>Ixodinae</taxon>
        <taxon>Ixodes</taxon>
    </lineage>
</organism>
<dbReference type="AlphaFoldDB" id="V5HA48"/>
<accession>V5HA48</accession>
<reference evidence="5" key="1">
    <citation type="journal article" date="2015" name="Sci. Rep.">
        <title>Tissue- and time-dependent transcription in Ixodes ricinus salivary glands and midguts when blood feeding on the vertebrate host.</title>
        <authorList>
            <person name="Kotsyfakis M."/>
            <person name="Schwarz A."/>
            <person name="Erhart J."/>
            <person name="Ribeiro J.M."/>
        </authorList>
    </citation>
    <scope>NUCLEOTIDE SEQUENCE</scope>
    <source>
        <tissue evidence="5">Salivary gland and midgut</tissue>
    </source>
</reference>
<comment type="subcellular location">
    <subcellularLocation>
        <location evidence="1">Secreted</location>
    </subcellularLocation>
</comment>
<evidence type="ECO:0000256" key="1">
    <source>
        <dbReference type="ARBA" id="ARBA00004613"/>
    </source>
</evidence>
<dbReference type="Pfam" id="PF15430">
    <property type="entry name" value="SVWC"/>
    <property type="match status" value="1"/>
</dbReference>
<protein>
    <recommendedName>
        <fullName evidence="4">Single domain-containing protein</fullName>
    </recommendedName>
</protein>
<proteinExistence type="evidence at transcript level"/>
<dbReference type="GO" id="GO:0005576">
    <property type="term" value="C:extracellular region"/>
    <property type="evidence" value="ECO:0007669"/>
    <property type="project" value="UniProtKB-SubCell"/>
</dbReference>
<name>V5HA48_IXORI</name>
<dbReference type="SMART" id="SM01318">
    <property type="entry name" value="SVWC"/>
    <property type="match status" value="1"/>
</dbReference>
<feature type="domain" description="Single" evidence="4">
    <location>
        <begin position="37"/>
        <end position="100"/>
    </location>
</feature>
<dbReference type="EMBL" id="GANP01012826">
    <property type="protein sequence ID" value="JAB71642.1"/>
    <property type="molecule type" value="mRNA"/>
</dbReference>
<dbReference type="InterPro" id="IPR029277">
    <property type="entry name" value="SVWC_dom"/>
</dbReference>
<keyword evidence="3" id="KW-0732">Signal</keyword>
<evidence type="ECO:0000256" key="2">
    <source>
        <dbReference type="ARBA" id="ARBA00022525"/>
    </source>
</evidence>